<evidence type="ECO:0000313" key="3">
    <source>
        <dbReference type="Proteomes" id="UP000658305"/>
    </source>
</evidence>
<dbReference type="Proteomes" id="UP000658305">
    <property type="component" value="Unassembled WGS sequence"/>
</dbReference>
<comment type="caution">
    <text evidence="2">The sequence shown here is derived from an EMBL/GenBank/DDBJ whole genome shotgun (WGS) entry which is preliminary data.</text>
</comment>
<proteinExistence type="predicted"/>
<sequence length="57" mass="6304">MFSAPTIGRVSARVTAKFIAPLARFWQVTPVTDVKSRTIRTSSRPRCPAEKQGDGTR</sequence>
<name>A0ABQ3FJH5_9RHOB</name>
<evidence type="ECO:0000256" key="1">
    <source>
        <dbReference type="SAM" id="MobiDB-lite"/>
    </source>
</evidence>
<keyword evidence="3" id="KW-1185">Reference proteome</keyword>
<feature type="compositionally biased region" description="Basic and acidic residues" evidence="1">
    <location>
        <begin position="47"/>
        <end position="57"/>
    </location>
</feature>
<gene>
    <name evidence="2" type="ORF">GCM10007291_28700</name>
</gene>
<accession>A0ABQ3FJH5</accession>
<organism evidence="2 3">
    <name type="scientific">Gemmobacter nanjingensis</name>
    <dbReference type="NCBI Taxonomy" id="488454"/>
    <lineage>
        <taxon>Bacteria</taxon>
        <taxon>Pseudomonadati</taxon>
        <taxon>Pseudomonadota</taxon>
        <taxon>Alphaproteobacteria</taxon>
        <taxon>Rhodobacterales</taxon>
        <taxon>Paracoccaceae</taxon>
        <taxon>Gemmobacter</taxon>
    </lineage>
</organism>
<dbReference type="EMBL" id="BMYI01000008">
    <property type="protein sequence ID" value="GHC26954.1"/>
    <property type="molecule type" value="Genomic_DNA"/>
</dbReference>
<reference evidence="3" key="1">
    <citation type="journal article" date="2019" name="Int. J. Syst. Evol. Microbiol.">
        <title>The Global Catalogue of Microorganisms (GCM) 10K type strain sequencing project: providing services to taxonomists for standard genome sequencing and annotation.</title>
        <authorList>
            <consortium name="The Broad Institute Genomics Platform"/>
            <consortium name="The Broad Institute Genome Sequencing Center for Infectious Disease"/>
            <person name="Wu L."/>
            <person name="Ma J."/>
        </authorList>
    </citation>
    <scope>NUCLEOTIDE SEQUENCE [LARGE SCALE GENOMIC DNA]</scope>
    <source>
        <strain evidence="3">KCTC 23298</strain>
    </source>
</reference>
<evidence type="ECO:0000313" key="2">
    <source>
        <dbReference type="EMBL" id="GHC26954.1"/>
    </source>
</evidence>
<protein>
    <submittedName>
        <fullName evidence="2">Uncharacterized protein</fullName>
    </submittedName>
</protein>
<feature type="region of interest" description="Disordered" evidence="1">
    <location>
        <begin position="35"/>
        <end position="57"/>
    </location>
</feature>